<accession>A0ABW7FUU9</accession>
<evidence type="ECO:0000256" key="6">
    <source>
        <dbReference type="ARBA" id="ARBA00022695"/>
    </source>
</evidence>
<dbReference type="Pfam" id="PF00929">
    <property type="entry name" value="RNase_T"/>
    <property type="match status" value="1"/>
</dbReference>
<sequence length="237" mass="26460">MRQIFFDTETTGLNPESGDRVVDIGCVEMVNRQLTGRHLHFYLNPERDMPEEAFRVHGLSAEFLSDKPKFAEVVDELLEFLQDAELVIHNAAFDVGFVNAELKRAGRQPLHTVVSGVRDTLLMARDMFPGKANSLDALCRRLEVDNSNRELHGAVKDAELLAEVYIRLTRGQDSLVIDEDSSNTNKQQQDLGALEALDLSQFDLPVLTASEQELAQHELALADLDKACGGKKIWQSA</sequence>
<keyword evidence="11 16" id="KW-0269">Exonuclease</keyword>
<keyword evidence="9 16" id="KW-0479">Metal-binding</keyword>
<evidence type="ECO:0000313" key="18">
    <source>
        <dbReference type="EMBL" id="MFG6448084.1"/>
    </source>
</evidence>
<dbReference type="InterPro" id="IPR006309">
    <property type="entry name" value="DnaQ_proteo"/>
</dbReference>
<dbReference type="PANTHER" id="PTHR30231:SF41">
    <property type="entry name" value="DNA POLYMERASE III SUBUNIT EPSILON"/>
    <property type="match status" value="1"/>
</dbReference>
<keyword evidence="8 16" id="KW-0540">Nuclease</keyword>
<dbReference type="EMBL" id="JBIGHZ010000003">
    <property type="protein sequence ID" value="MFG6448084.1"/>
    <property type="molecule type" value="Genomic_DNA"/>
</dbReference>
<keyword evidence="19" id="KW-1185">Reference proteome</keyword>
<dbReference type="CDD" id="cd06131">
    <property type="entry name" value="DNA_pol_III_epsilon_Ecoli_like"/>
    <property type="match status" value="1"/>
</dbReference>
<comment type="caution">
    <text evidence="18">The sequence shown here is derived from an EMBL/GenBank/DDBJ whole genome shotgun (WGS) entry which is preliminary data.</text>
</comment>
<comment type="function">
    <text evidence="16">DNA polymerase III is a complex, multichain enzyme responsible for most of the replicative synthesis in bacteria. The epsilon subunit contain the editing function and is a proofreading 3'-5' exonuclease.</text>
</comment>
<dbReference type="EC" id="2.7.7.7" evidence="3 16"/>
<evidence type="ECO:0000256" key="7">
    <source>
        <dbReference type="ARBA" id="ARBA00022705"/>
    </source>
</evidence>
<evidence type="ECO:0000256" key="14">
    <source>
        <dbReference type="ARBA" id="ARBA00023211"/>
    </source>
</evidence>
<keyword evidence="10 16" id="KW-0378">Hydrolase</keyword>
<name>A0ABW7FUU9_9BURK</name>
<evidence type="ECO:0000256" key="13">
    <source>
        <dbReference type="ARBA" id="ARBA00022932"/>
    </source>
</evidence>
<dbReference type="Proteomes" id="UP001606099">
    <property type="component" value="Unassembled WGS sequence"/>
</dbReference>
<keyword evidence="13 16" id="KW-0239">DNA-directed DNA polymerase</keyword>
<keyword evidence="7 16" id="KW-0235">DNA replication</keyword>
<evidence type="ECO:0000256" key="12">
    <source>
        <dbReference type="ARBA" id="ARBA00022842"/>
    </source>
</evidence>
<dbReference type="InterPro" id="IPR012337">
    <property type="entry name" value="RNaseH-like_sf"/>
</dbReference>
<keyword evidence="12 16" id="KW-0460">Magnesium</keyword>
<comment type="cofactor">
    <cofactor evidence="2 16">
        <name>Mg(2+)</name>
        <dbReference type="ChEBI" id="CHEBI:18420"/>
    </cofactor>
</comment>
<evidence type="ECO:0000256" key="3">
    <source>
        <dbReference type="ARBA" id="ARBA00012417"/>
    </source>
</evidence>
<dbReference type="InterPro" id="IPR006054">
    <property type="entry name" value="DnaQ"/>
</dbReference>
<dbReference type="Gene3D" id="3.30.420.10">
    <property type="entry name" value="Ribonuclease H-like superfamily/Ribonuclease H"/>
    <property type="match status" value="1"/>
</dbReference>
<protein>
    <recommendedName>
        <fullName evidence="4 16">DNA polymerase III subunit epsilon</fullName>
        <ecNumber evidence="3 16">2.7.7.7</ecNumber>
    </recommendedName>
</protein>
<dbReference type="SUPFAM" id="SSF53098">
    <property type="entry name" value="Ribonuclease H-like"/>
    <property type="match status" value="1"/>
</dbReference>
<dbReference type="InterPro" id="IPR036397">
    <property type="entry name" value="RNaseH_sf"/>
</dbReference>
<reference evidence="18 19" key="1">
    <citation type="submission" date="2024-08" db="EMBL/GenBank/DDBJ databases">
        <authorList>
            <person name="Lu H."/>
        </authorList>
    </citation>
    <scope>NUCLEOTIDE SEQUENCE [LARGE SCALE GENOMIC DNA]</scope>
    <source>
        <strain evidence="18 19">BYS180W</strain>
    </source>
</reference>
<dbReference type="SMART" id="SM00479">
    <property type="entry name" value="EXOIII"/>
    <property type="match status" value="1"/>
</dbReference>
<organism evidence="18 19">
    <name type="scientific">Roseateles rivi</name>
    <dbReference type="NCBI Taxonomy" id="3299028"/>
    <lineage>
        <taxon>Bacteria</taxon>
        <taxon>Pseudomonadati</taxon>
        <taxon>Pseudomonadota</taxon>
        <taxon>Betaproteobacteria</taxon>
        <taxon>Burkholderiales</taxon>
        <taxon>Sphaerotilaceae</taxon>
        <taxon>Roseateles</taxon>
    </lineage>
</organism>
<keyword evidence="14 16" id="KW-0464">Manganese</keyword>
<gene>
    <name evidence="16 18" type="primary">dnaQ</name>
    <name evidence="18" type="ORF">ACG0Z6_07465</name>
</gene>
<evidence type="ECO:0000256" key="1">
    <source>
        <dbReference type="ARBA" id="ARBA00001936"/>
    </source>
</evidence>
<dbReference type="RefSeq" id="WP_394460041.1">
    <property type="nucleotide sequence ID" value="NZ_JBIGHZ010000003.1"/>
</dbReference>
<comment type="subunit">
    <text evidence="16">DNA polymerase III contains a core (composed of alpha, epsilon and theta chains) that associates with a tau subunit. This core dimerizes to form the POLIII' complex. PolIII' associates with the gamma complex (composed of gamma, delta, delta', psi and chi chains) and with the beta chain to form the complete DNA polymerase III complex.</text>
</comment>
<keyword evidence="5 16" id="KW-0808">Transferase</keyword>
<dbReference type="NCBIfam" id="TIGR01406">
    <property type="entry name" value="dnaQ_proteo"/>
    <property type="match status" value="1"/>
</dbReference>
<keyword evidence="6 16" id="KW-0548">Nucleotidyltransferase</keyword>
<dbReference type="NCBIfam" id="TIGR00573">
    <property type="entry name" value="dnaq"/>
    <property type="match status" value="1"/>
</dbReference>
<evidence type="ECO:0000259" key="17">
    <source>
        <dbReference type="SMART" id="SM00479"/>
    </source>
</evidence>
<feature type="domain" description="Exonuclease" evidence="17">
    <location>
        <begin position="2"/>
        <end position="174"/>
    </location>
</feature>
<evidence type="ECO:0000313" key="19">
    <source>
        <dbReference type="Proteomes" id="UP001606099"/>
    </source>
</evidence>
<evidence type="ECO:0000256" key="8">
    <source>
        <dbReference type="ARBA" id="ARBA00022722"/>
    </source>
</evidence>
<evidence type="ECO:0000256" key="2">
    <source>
        <dbReference type="ARBA" id="ARBA00001946"/>
    </source>
</evidence>
<evidence type="ECO:0000256" key="15">
    <source>
        <dbReference type="ARBA" id="ARBA00049244"/>
    </source>
</evidence>
<comment type="cofactor">
    <cofactor evidence="1 16">
        <name>Mn(2+)</name>
        <dbReference type="ChEBI" id="CHEBI:29035"/>
    </cofactor>
</comment>
<dbReference type="InterPro" id="IPR013520">
    <property type="entry name" value="Ribonucl_H"/>
</dbReference>
<proteinExistence type="predicted"/>
<dbReference type="GO" id="GO:0003887">
    <property type="term" value="F:DNA-directed DNA polymerase activity"/>
    <property type="evidence" value="ECO:0007669"/>
    <property type="project" value="UniProtKB-EC"/>
</dbReference>
<evidence type="ECO:0000256" key="9">
    <source>
        <dbReference type="ARBA" id="ARBA00022723"/>
    </source>
</evidence>
<comment type="catalytic activity">
    <reaction evidence="15 16">
        <text>DNA(n) + a 2'-deoxyribonucleoside 5'-triphosphate = DNA(n+1) + diphosphate</text>
        <dbReference type="Rhea" id="RHEA:22508"/>
        <dbReference type="Rhea" id="RHEA-COMP:17339"/>
        <dbReference type="Rhea" id="RHEA-COMP:17340"/>
        <dbReference type="ChEBI" id="CHEBI:33019"/>
        <dbReference type="ChEBI" id="CHEBI:61560"/>
        <dbReference type="ChEBI" id="CHEBI:173112"/>
        <dbReference type="EC" id="2.7.7.7"/>
    </reaction>
</comment>
<evidence type="ECO:0000256" key="11">
    <source>
        <dbReference type="ARBA" id="ARBA00022839"/>
    </source>
</evidence>
<evidence type="ECO:0000256" key="16">
    <source>
        <dbReference type="RuleBase" id="RU364087"/>
    </source>
</evidence>
<evidence type="ECO:0000256" key="10">
    <source>
        <dbReference type="ARBA" id="ARBA00022801"/>
    </source>
</evidence>
<evidence type="ECO:0000256" key="5">
    <source>
        <dbReference type="ARBA" id="ARBA00022679"/>
    </source>
</evidence>
<dbReference type="PANTHER" id="PTHR30231">
    <property type="entry name" value="DNA POLYMERASE III SUBUNIT EPSILON"/>
    <property type="match status" value="1"/>
</dbReference>
<dbReference type="NCBIfam" id="NF004316">
    <property type="entry name" value="PRK05711.1"/>
    <property type="match status" value="1"/>
</dbReference>
<evidence type="ECO:0000256" key="4">
    <source>
        <dbReference type="ARBA" id="ARBA00020352"/>
    </source>
</evidence>